<reference evidence="7 8" key="1">
    <citation type="journal article" date="2012" name="Eukaryot. Cell">
        <title>Genome sequence of the fungus Glarea lozoyensis: the first genome sequence of a species from the Helotiaceae family.</title>
        <authorList>
            <person name="Youssar L."/>
            <person name="Gruening B.A."/>
            <person name="Erxleben A."/>
            <person name="Guenther S."/>
            <person name="Huettel W."/>
        </authorList>
    </citation>
    <scope>NUCLEOTIDE SEQUENCE [LARGE SCALE GENOMIC DNA]</scope>
    <source>
        <strain evidence="8">ATCC 74030 / MF5533</strain>
    </source>
</reference>
<gene>
    <name evidence="7" type="ORF">M7I_4462</name>
</gene>
<evidence type="ECO:0000256" key="5">
    <source>
        <dbReference type="ARBA" id="ARBA00023163"/>
    </source>
</evidence>
<keyword evidence="8" id="KW-1185">Reference proteome</keyword>
<evidence type="ECO:0000256" key="4">
    <source>
        <dbReference type="ARBA" id="ARBA00023125"/>
    </source>
</evidence>
<proteinExistence type="predicted"/>
<dbReference type="EMBL" id="AGUE01000110">
    <property type="protein sequence ID" value="EHK99591.1"/>
    <property type="molecule type" value="Genomic_DNA"/>
</dbReference>
<keyword evidence="5" id="KW-0804">Transcription</keyword>
<keyword evidence="2" id="KW-0862">Zinc</keyword>
<dbReference type="InParanoid" id="H0EP91"/>
<accession>H0EP91</accession>
<dbReference type="PANTHER" id="PTHR31313">
    <property type="entry name" value="TY1 ENHANCER ACTIVATOR"/>
    <property type="match status" value="1"/>
</dbReference>
<evidence type="ECO:0000313" key="7">
    <source>
        <dbReference type="EMBL" id="EHK99591.1"/>
    </source>
</evidence>
<dbReference type="InterPro" id="IPR051615">
    <property type="entry name" value="Transcr_Regulatory_Elem"/>
</dbReference>
<dbReference type="AlphaFoldDB" id="H0EP91"/>
<name>H0EP91_GLAL7</name>
<dbReference type="GO" id="GO:0046872">
    <property type="term" value="F:metal ion binding"/>
    <property type="evidence" value="ECO:0007669"/>
    <property type="project" value="UniProtKB-KW"/>
</dbReference>
<protein>
    <submittedName>
        <fullName evidence="7">Putative Nitrogen assimilation transcription factor nirA</fullName>
    </submittedName>
</protein>
<evidence type="ECO:0000313" key="8">
    <source>
        <dbReference type="Proteomes" id="UP000005446"/>
    </source>
</evidence>
<dbReference type="GO" id="GO:0003677">
    <property type="term" value="F:DNA binding"/>
    <property type="evidence" value="ECO:0007669"/>
    <property type="project" value="UniProtKB-KW"/>
</dbReference>
<comment type="caution">
    <text evidence="7">The sequence shown here is derived from an EMBL/GenBank/DDBJ whole genome shotgun (WGS) entry which is preliminary data.</text>
</comment>
<keyword evidence="1" id="KW-0479">Metal-binding</keyword>
<keyword evidence="6" id="KW-0539">Nucleus</keyword>
<evidence type="ECO:0000256" key="6">
    <source>
        <dbReference type="ARBA" id="ARBA00023242"/>
    </source>
</evidence>
<evidence type="ECO:0000256" key="2">
    <source>
        <dbReference type="ARBA" id="ARBA00022833"/>
    </source>
</evidence>
<organism evidence="7 8">
    <name type="scientific">Glarea lozoyensis (strain ATCC 74030 / MF5533)</name>
    <dbReference type="NCBI Taxonomy" id="1104152"/>
    <lineage>
        <taxon>Eukaryota</taxon>
        <taxon>Fungi</taxon>
        <taxon>Dikarya</taxon>
        <taxon>Ascomycota</taxon>
        <taxon>Pezizomycotina</taxon>
        <taxon>Leotiomycetes</taxon>
        <taxon>Helotiales</taxon>
        <taxon>Helotiaceae</taxon>
        <taxon>Glarea</taxon>
    </lineage>
</organism>
<keyword evidence="3" id="KW-0805">Transcription regulation</keyword>
<keyword evidence="4" id="KW-0238">DNA-binding</keyword>
<dbReference type="CDD" id="cd12148">
    <property type="entry name" value="fungal_TF_MHR"/>
    <property type="match status" value="1"/>
</dbReference>
<dbReference type="PANTHER" id="PTHR31313:SF86">
    <property type="entry name" value="ZN(2)-C6 FUNGAL-TYPE DOMAIN-CONTAINING PROTEIN"/>
    <property type="match status" value="1"/>
</dbReference>
<dbReference type="OrthoDB" id="4161332at2759"/>
<dbReference type="HOGENOM" id="CLU_1210199_0_0_1"/>
<dbReference type="Proteomes" id="UP000005446">
    <property type="component" value="Unassembled WGS sequence"/>
</dbReference>
<evidence type="ECO:0000256" key="1">
    <source>
        <dbReference type="ARBA" id="ARBA00022723"/>
    </source>
</evidence>
<sequence length="230" mass="26100">MRNGEQSDVSYKVILSLYSEDSSSKRPEELLRESTARTVELDNWKNTLPTQLNLDLSNSCTRTYLPHALSLISLFNVLIILIHRPYVSDGHLQSMSSSVVLDSFSKCAIAAFEIDNILKKYEQYYCLKTAPYIMSYATYVSATIHVRLAAQRNGPSDAHEALRNCVKVLNLQQSVGWAPKRAKRVIDVLITRLGVVLYDEDAFRTIAERNRKPTAWNPPLRIILISIQPD</sequence>
<evidence type="ECO:0000256" key="3">
    <source>
        <dbReference type="ARBA" id="ARBA00023015"/>
    </source>
</evidence>